<evidence type="ECO:0000313" key="15">
    <source>
        <dbReference type="Proteomes" id="UP000245430"/>
    </source>
</evidence>
<comment type="cofactor">
    <cofactor evidence="1">
        <name>Mn(2+)</name>
        <dbReference type="ChEBI" id="CHEBI:29035"/>
    </cofactor>
</comment>
<dbReference type="PANTHER" id="PTHR21621">
    <property type="entry name" value="RIBOSOMAL PROTEIN S6 MODIFICATION PROTEIN"/>
    <property type="match status" value="1"/>
</dbReference>
<keyword evidence="6 12" id="KW-0067">ATP-binding</keyword>
<proteinExistence type="inferred from homology"/>
<comment type="similarity">
    <text evidence="10">In the C-terminal section; belongs to the RimK family.</text>
</comment>
<dbReference type="Proteomes" id="UP000245430">
    <property type="component" value="Unassembled WGS sequence"/>
</dbReference>
<dbReference type="GO" id="GO:0005737">
    <property type="term" value="C:cytoplasm"/>
    <property type="evidence" value="ECO:0007669"/>
    <property type="project" value="TreeGrafter"/>
</dbReference>
<evidence type="ECO:0000256" key="4">
    <source>
        <dbReference type="ARBA" id="ARBA00022723"/>
    </source>
</evidence>
<evidence type="ECO:0000256" key="5">
    <source>
        <dbReference type="ARBA" id="ARBA00022741"/>
    </source>
</evidence>
<dbReference type="Gene3D" id="3.30.1490.20">
    <property type="entry name" value="ATP-grasp fold, A domain"/>
    <property type="match status" value="1"/>
</dbReference>
<keyword evidence="8" id="KW-0648">Protein biosynthesis</keyword>
<dbReference type="Gene3D" id="3.30.470.20">
    <property type="entry name" value="ATP-grasp fold, B domain"/>
    <property type="match status" value="1"/>
</dbReference>
<dbReference type="Pfam" id="PF18030">
    <property type="entry name" value="Rimk_N"/>
    <property type="match status" value="1"/>
</dbReference>
<dbReference type="InterPro" id="IPR041107">
    <property type="entry name" value="Rimk_N"/>
</dbReference>
<accession>A0A316EBT2</accession>
<keyword evidence="14" id="KW-0689">Ribosomal protein</keyword>
<dbReference type="NCBIfam" id="NF007764">
    <property type="entry name" value="PRK10446.1"/>
    <property type="match status" value="1"/>
</dbReference>
<keyword evidence="3 14" id="KW-0436">Ligase</keyword>
<protein>
    <recommendedName>
        <fullName evidence="11">Probable alpha-L-glutamate ligase</fullName>
    </recommendedName>
</protein>
<dbReference type="AlphaFoldDB" id="A0A316EBT2"/>
<evidence type="ECO:0000256" key="8">
    <source>
        <dbReference type="ARBA" id="ARBA00022917"/>
    </source>
</evidence>
<dbReference type="Gene3D" id="3.40.50.20">
    <property type="match status" value="1"/>
</dbReference>
<evidence type="ECO:0000256" key="7">
    <source>
        <dbReference type="ARBA" id="ARBA00022842"/>
    </source>
</evidence>
<evidence type="ECO:0000256" key="3">
    <source>
        <dbReference type="ARBA" id="ARBA00022598"/>
    </source>
</evidence>
<dbReference type="NCBIfam" id="TIGR00768">
    <property type="entry name" value="rimK_fam"/>
    <property type="match status" value="1"/>
</dbReference>
<comment type="caution">
    <text evidence="14">The sequence shown here is derived from an EMBL/GenBank/DDBJ whole genome shotgun (WGS) entry which is preliminary data.</text>
</comment>
<dbReference type="Pfam" id="PF08443">
    <property type="entry name" value="RimK"/>
    <property type="match status" value="1"/>
</dbReference>
<keyword evidence="4" id="KW-0479">Metal-binding</keyword>
<evidence type="ECO:0000256" key="1">
    <source>
        <dbReference type="ARBA" id="ARBA00001936"/>
    </source>
</evidence>
<keyword evidence="15" id="KW-1185">Reference proteome</keyword>
<reference evidence="14 15" key="1">
    <citation type="submission" date="2018-05" db="EMBL/GenBank/DDBJ databases">
        <title>Genomic Encyclopedia of Archaeal and Bacterial Type Strains, Phase II (KMG-II): from individual species to whole genera.</title>
        <authorList>
            <person name="Goeker M."/>
        </authorList>
    </citation>
    <scope>NUCLEOTIDE SEQUENCE [LARGE SCALE GENOMIC DNA]</scope>
    <source>
        <strain evidence="14 15">DSM 22637</strain>
    </source>
</reference>
<keyword evidence="9" id="KW-0464">Manganese</keyword>
<dbReference type="OrthoDB" id="3865600at2"/>
<feature type="domain" description="ATP-grasp" evidence="13">
    <location>
        <begin position="104"/>
        <end position="287"/>
    </location>
</feature>
<evidence type="ECO:0000259" key="13">
    <source>
        <dbReference type="PROSITE" id="PS50975"/>
    </source>
</evidence>
<dbReference type="GO" id="GO:0018169">
    <property type="term" value="F:ribosomal S6-glutamic acid ligase activity"/>
    <property type="evidence" value="ECO:0007669"/>
    <property type="project" value="TreeGrafter"/>
</dbReference>
<dbReference type="GO" id="GO:0005524">
    <property type="term" value="F:ATP binding"/>
    <property type="evidence" value="ECO:0007669"/>
    <property type="project" value="UniProtKB-UniRule"/>
</dbReference>
<evidence type="ECO:0000256" key="12">
    <source>
        <dbReference type="PROSITE-ProRule" id="PRU00409"/>
    </source>
</evidence>
<name>A0A316EBT2_9FLAO</name>
<keyword evidence="14" id="KW-0687">Ribonucleoprotein</keyword>
<dbReference type="GO" id="GO:0046872">
    <property type="term" value="F:metal ion binding"/>
    <property type="evidence" value="ECO:0007669"/>
    <property type="project" value="UniProtKB-KW"/>
</dbReference>
<dbReference type="PROSITE" id="PS50975">
    <property type="entry name" value="ATP_GRASP"/>
    <property type="match status" value="1"/>
</dbReference>
<dbReference type="GO" id="GO:0005840">
    <property type="term" value="C:ribosome"/>
    <property type="evidence" value="ECO:0007669"/>
    <property type="project" value="UniProtKB-KW"/>
</dbReference>
<sequence length="290" mass="31620">MNIVILSRNPHLYSTKRLVEAAQQRKHHVEVIDPLKCEIIIEKKNPAILYKGRTLEKIDAIIPRVGASVTFYGTAVVRQFEMMKVFSTVESQALVRSRDKLRSLQVLSRAGLGMPKTVFSNYTKDVAEVIEYVGGAPLVIKLLEGTQGLGVVLAETNNAAESVLEAFNGLQARVIVQEFIKESKGADIRAFVVDGNVVGAMKRQGKEGEFRSNLHRGGSAQIIQLTDEEENAALKAAKALGLGICGVDMLQSARGPLILEVNSSPGLEGIEAATKKDIAKSIIRFIERNV</sequence>
<dbReference type="RefSeq" id="WP_109680659.1">
    <property type="nucleotide sequence ID" value="NZ_QGGP01000001.1"/>
</dbReference>
<organism evidence="14 15">
    <name type="scientific">Xanthomarina spongicola</name>
    <dbReference type="NCBI Taxonomy" id="570520"/>
    <lineage>
        <taxon>Bacteria</taxon>
        <taxon>Pseudomonadati</taxon>
        <taxon>Bacteroidota</taxon>
        <taxon>Flavobacteriia</taxon>
        <taxon>Flavobacteriales</taxon>
        <taxon>Flavobacteriaceae</taxon>
        <taxon>Xanthomarina</taxon>
    </lineage>
</organism>
<evidence type="ECO:0000256" key="10">
    <source>
        <dbReference type="ARBA" id="ARBA00061239"/>
    </source>
</evidence>
<dbReference type="GO" id="GO:0009432">
    <property type="term" value="P:SOS response"/>
    <property type="evidence" value="ECO:0007669"/>
    <property type="project" value="TreeGrafter"/>
</dbReference>
<dbReference type="GO" id="GO:0006412">
    <property type="term" value="P:translation"/>
    <property type="evidence" value="ECO:0007669"/>
    <property type="project" value="UniProtKB-KW"/>
</dbReference>
<evidence type="ECO:0000313" key="14">
    <source>
        <dbReference type="EMBL" id="PWK20370.1"/>
    </source>
</evidence>
<dbReference type="SUPFAM" id="SSF56059">
    <property type="entry name" value="Glutathione synthetase ATP-binding domain-like"/>
    <property type="match status" value="1"/>
</dbReference>
<evidence type="ECO:0000256" key="11">
    <source>
        <dbReference type="ARBA" id="ARBA00072141"/>
    </source>
</evidence>
<dbReference type="InterPro" id="IPR013815">
    <property type="entry name" value="ATP_grasp_subdomain_1"/>
</dbReference>
<evidence type="ECO:0000256" key="6">
    <source>
        <dbReference type="ARBA" id="ARBA00022840"/>
    </source>
</evidence>
<gene>
    <name evidence="14" type="ORF">LX78_00069</name>
</gene>
<evidence type="ECO:0000256" key="2">
    <source>
        <dbReference type="ARBA" id="ARBA00001946"/>
    </source>
</evidence>
<dbReference type="PANTHER" id="PTHR21621:SF7">
    <property type="entry name" value="RIBOSOMAL PROTEIN BS6--L-GLUTAMATE LIGASE"/>
    <property type="match status" value="1"/>
</dbReference>
<comment type="cofactor">
    <cofactor evidence="2">
        <name>Mg(2+)</name>
        <dbReference type="ChEBI" id="CHEBI:18420"/>
    </cofactor>
</comment>
<dbReference type="EMBL" id="QGGP01000001">
    <property type="protein sequence ID" value="PWK20370.1"/>
    <property type="molecule type" value="Genomic_DNA"/>
</dbReference>
<dbReference type="InterPro" id="IPR013651">
    <property type="entry name" value="ATP-grasp_RimK-type"/>
</dbReference>
<evidence type="ECO:0000256" key="9">
    <source>
        <dbReference type="ARBA" id="ARBA00023211"/>
    </source>
</evidence>
<keyword evidence="7" id="KW-0460">Magnesium</keyword>
<keyword evidence="5 12" id="KW-0547">Nucleotide-binding</keyword>
<dbReference type="InterPro" id="IPR004666">
    <property type="entry name" value="Rp_bS6_RimK/Lys_biosynth_LsyX"/>
</dbReference>
<dbReference type="InterPro" id="IPR011761">
    <property type="entry name" value="ATP-grasp"/>
</dbReference>
<dbReference type="FunFam" id="3.30.1490.20:FF:000005">
    <property type="entry name" value="Probable alpha-L-glutamate ligase 1"/>
    <property type="match status" value="1"/>
</dbReference>